<sequence>MIYIIRHREGNADTNCLSKYGIERSIDIAKTFNTVERLNIHTCLPNATYYDSNSSMMTIFKHIRPLETASIVSSHMNKPLHLIENDDEFPSSRDGGHHLIVWHHKDIHNILQLYFYDAKFDWDDNDYDGCIVLDKYYWEFKPNYIKKNRFKQLCMNVARWIKHTI</sequence>
<organismHost>
    <name type="scientific">Pyramimonas plurioculata</name>
    <dbReference type="NCBI Taxonomy" id="36893"/>
</organismHost>
<reference evidence="1" key="1">
    <citation type="submission" date="2020-06" db="EMBL/GenBank/DDBJ databases">
        <title>Lateral gene transfer of anion-conducting channel rhodopsins between green algae and giant viruses.</title>
        <authorList>
            <person name="Rozenberg A."/>
            <person name="Oppermann J."/>
            <person name="Wietek J."/>
            <person name="Fernandez Lahore R.G."/>
            <person name="Sandaa R.-A."/>
            <person name="Bratbak G."/>
            <person name="Hegemann P."/>
            <person name="Beja O."/>
        </authorList>
    </citation>
    <scope>NUCLEOTIDE SEQUENCE</scope>
    <source>
        <strain evidence="1">01B</strain>
    </source>
</reference>
<proteinExistence type="predicted"/>
<evidence type="ECO:0000313" key="1">
    <source>
        <dbReference type="EMBL" id="QOI90354.1"/>
    </source>
</evidence>
<protein>
    <recommendedName>
        <fullName evidence="2">Phosphoglycerate mutase</fullName>
    </recommendedName>
</protein>
<name>A0A7M3UNS3_POV01</name>
<evidence type="ECO:0008006" key="2">
    <source>
        <dbReference type="Google" id="ProtNLM"/>
    </source>
</evidence>
<gene>
    <name evidence="1" type="ORF">HWQ62_00217</name>
</gene>
<organism evidence="1">
    <name type="scientific">Pyramimonas orientalis virus</name>
    <name type="common">PoV01</name>
    <dbReference type="NCBI Taxonomy" id="455367"/>
    <lineage>
        <taxon>Viruses</taxon>
        <taxon>Varidnaviria</taxon>
        <taxon>Bamfordvirae</taxon>
        <taxon>Nucleocytoviricota</taxon>
        <taxon>Megaviricetes</taxon>
        <taxon>Imitervirales</taxon>
        <taxon>Allomimiviridae</taxon>
        <taxon>Heliosvirus</taxon>
        <taxon>Heliosvirus raunefjordenense</taxon>
    </lineage>
</organism>
<accession>A0A7M3UNS3</accession>
<dbReference type="EMBL" id="MT663535">
    <property type="protein sequence ID" value="QOI90354.1"/>
    <property type="molecule type" value="Genomic_DNA"/>
</dbReference>